<evidence type="ECO:0000313" key="2">
    <source>
        <dbReference type="Proteomes" id="UP001527925"/>
    </source>
</evidence>
<dbReference type="Proteomes" id="UP001527925">
    <property type="component" value="Unassembled WGS sequence"/>
</dbReference>
<proteinExistence type="predicted"/>
<gene>
    <name evidence="1" type="ORF">HK105_203487</name>
</gene>
<sequence>MPAERTLELFDEQFKEMWDGSPRECLLFKIEVLVTDPDRGVVASRLKTVCGCGYKAAVRTRGSPDDVRDWFLGGMDAGAWDVARQVGSTIVFQMTAAGVAGLQAELAAARSDKDKMLVGFERLRRIFAFIESPAGQPELAARLGIVSHEVRETSMSEVFVSFAALRKGADK</sequence>
<organism evidence="1 2">
    <name type="scientific">Polyrhizophydium stewartii</name>
    <dbReference type="NCBI Taxonomy" id="2732419"/>
    <lineage>
        <taxon>Eukaryota</taxon>
        <taxon>Fungi</taxon>
        <taxon>Fungi incertae sedis</taxon>
        <taxon>Chytridiomycota</taxon>
        <taxon>Chytridiomycota incertae sedis</taxon>
        <taxon>Chytridiomycetes</taxon>
        <taxon>Rhizophydiales</taxon>
        <taxon>Rhizophydiales incertae sedis</taxon>
        <taxon>Polyrhizophydium</taxon>
    </lineage>
</organism>
<keyword evidence="2" id="KW-1185">Reference proteome</keyword>
<reference evidence="1 2" key="1">
    <citation type="submission" date="2023-09" db="EMBL/GenBank/DDBJ databases">
        <title>Pangenome analysis of Batrachochytrium dendrobatidis and related Chytrids.</title>
        <authorList>
            <person name="Yacoub M.N."/>
            <person name="Stajich J.E."/>
            <person name="James T.Y."/>
        </authorList>
    </citation>
    <scope>NUCLEOTIDE SEQUENCE [LARGE SCALE GENOMIC DNA]</scope>
    <source>
        <strain evidence="1 2">JEL0888</strain>
    </source>
</reference>
<accession>A0ABR4NC12</accession>
<protein>
    <submittedName>
        <fullName evidence="1">Uncharacterized protein</fullName>
    </submittedName>
</protein>
<evidence type="ECO:0000313" key="1">
    <source>
        <dbReference type="EMBL" id="KAL2917055.1"/>
    </source>
</evidence>
<comment type="caution">
    <text evidence="1">The sequence shown here is derived from an EMBL/GenBank/DDBJ whole genome shotgun (WGS) entry which is preliminary data.</text>
</comment>
<name>A0ABR4NC12_9FUNG</name>
<dbReference type="EMBL" id="JADGIZ020000013">
    <property type="protein sequence ID" value="KAL2917055.1"/>
    <property type="molecule type" value="Genomic_DNA"/>
</dbReference>